<name>A0A8H3LZ04_9GLOM</name>
<proteinExistence type="predicted"/>
<gene>
    <name evidence="1" type="ORF">RCL2_002056100</name>
</gene>
<evidence type="ECO:0000313" key="1">
    <source>
        <dbReference type="EMBL" id="GES93809.1"/>
    </source>
</evidence>
<dbReference type="AlphaFoldDB" id="A0A8H3LZ04"/>
<accession>A0A8H3LZ04</accession>
<reference evidence="1" key="1">
    <citation type="submission" date="2019-10" db="EMBL/GenBank/DDBJ databases">
        <title>Conservation and host-specific expression of non-tandemly repeated heterogenous ribosome RNA gene in arbuscular mycorrhizal fungi.</title>
        <authorList>
            <person name="Maeda T."/>
            <person name="Kobayashi Y."/>
            <person name="Nakagawa T."/>
            <person name="Ezawa T."/>
            <person name="Yamaguchi K."/>
            <person name="Bino T."/>
            <person name="Nishimoto Y."/>
            <person name="Shigenobu S."/>
            <person name="Kawaguchi M."/>
        </authorList>
    </citation>
    <scope>NUCLEOTIDE SEQUENCE</scope>
    <source>
        <strain evidence="1">HR1</strain>
    </source>
</reference>
<organism evidence="1 2">
    <name type="scientific">Rhizophagus clarus</name>
    <dbReference type="NCBI Taxonomy" id="94130"/>
    <lineage>
        <taxon>Eukaryota</taxon>
        <taxon>Fungi</taxon>
        <taxon>Fungi incertae sedis</taxon>
        <taxon>Mucoromycota</taxon>
        <taxon>Glomeromycotina</taxon>
        <taxon>Glomeromycetes</taxon>
        <taxon>Glomerales</taxon>
        <taxon>Glomeraceae</taxon>
        <taxon>Rhizophagus</taxon>
    </lineage>
</organism>
<evidence type="ECO:0000313" key="2">
    <source>
        <dbReference type="Proteomes" id="UP000615446"/>
    </source>
</evidence>
<dbReference type="Proteomes" id="UP000615446">
    <property type="component" value="Unassembled WGS sequence"/>
</dbReference>
<sequence length="90" mass="10528">MFIGDDDTPLTYGKNLLEYIENNQLLFPDSEFHHSMQIFDAQQLPLTQTLINKYGDKEIEVIGEFYGSPKTDQDNNIYEPIIDKKELKKE</sequence>
<dbReference type="EMBL" id="BLAL01000229">
    <property type="protein sequence ID" value="GES93809.1"/>
    <property type="molecule type" value="Genomic_DNA"/>
</dbReference>
<protein>
    <submittedName>
        <fullName evidence="1">Ribonuclease H-like domain-containing protein</fullName>
    </submittedName>
</protein>
<comment type="caution">
    <text evidence="1">The sequence shown here is derived from an EMBL/GenBank/DDBJ whole genome shotgun (WGS) entry which is preliminary data.</text>
</comment>